<dbReference type="InterPro" id="IPR050834">
    <property type="entry name" value="Glycosyltransf_2"/>
</dbReference>
<dbReference type="InterPro" id="IPR029044">
    <property type="entry name" value="Nucleotide-diphossugar_trans"/>
</dbReference>
<dbReference type="AlphaFoldDB" id="A0A8X8FWS7"/>
<name>A0A8X8FWS7_9GAMM</name>
<comment type="caution">
    <text evidence="5">The sequence shown here is derived from an EMBL/GenBank/DDBJ whole genome shotgun (WGS) entry which is preliminary data.</text>
</comment>
<keyword evidence="3" id="KW-0808">Transferase</keyword>
<dbReference type="Proteomes" id="UP000636938">
    <property type="component" value="Unassembled WGS sequence"/>
</dbReference>
<evidence type="ECO:0000256" key="2">
    <source>
        <dbReference type="ARBA" id="ARBA00022676"/>
    </source>
</evidence>
<keyword evidence="6" id="KW-1185">Reference proteome</keyword>
<proteinExistence type="inferred from homology"/>
<dbReference type="RefSeq" id="WP_191771826.1">
    <property type="nucleotide sequence ID" value="NZ_JACSQS010000023.1"/>
</dbReference>
<dbReference type="Pfam" id="PF00535">
    <property type="entry name" value="Glycos_transf_2"/>
    <property type="match status" value="1"/>
</dbReference>
<dbReference type="PANTHER" id="PTHR43685:SF5">
    <property type="entry name" value="GLYCOSYLTRANSFERASE EPSE-RELATED"/>
    <property type="match status" value="1"/>
</dbReference>
<dbReference type="PANTHER" id="PTHR43685">
    <property type="entry name" value="GLYCOSYLTRANSFERASE"/>
    <property type="match status" value="1"/>
</dbReference>
<evidence type="ECO:0000259" key="4">
    <source>
        <dbReference type="Pfam" id="PF00535"/>
    </source>
</evidence>
<dbReference type="EMBL" id="JACSQS010000023">
    <property type="protein sequence ID" value="MBD7955799.1"/>
    <property type="molecule type" value="Genomic_DNA"/>
</dbReference>
<comment type="similarity">
    <text evidence="1">Belongs to the glycosyltransferase 2 family.</text>
</comment>
<dbReference type="GO" id="GO:0016757">
    <property type="term" value="F:glycosyltransferase activity"/>
    <property type="evidence" value="ECO:0007669"/>
    <property type="project" value="UniProtKB-KW"/>
</dbReference>
<dbReference type="SUPFAM" id="SSF53448">
    <property type="entry name" value="Nucleotide-diphospho-sugar transferases"/>
    <property type="match status" value="1"/>
</dbReference>
<evidence type="ECO:0000313" key="5">
    <source>
        <dbReference type="EMBL" id="MBD7955799.1"/>
    </source>
</evidence>
<dbReference type="Gene3D" id="3.90.550.10">
    <property type="entry name" value="Spore Coat Polysaccharide Biosynthesis Protein SpsA, Chain A"/>
    <property type="match status" value="1"/>
</dbReference>
<reference evidence="5 6" key="1">
    <citation type="submission" date="2020-08" db="EMBL/GenBank/DDBJ databases">
        <title>A Genomic Blueprint of the Chicken Gut Microbiome.</title>
        <authorList>
            <person name="Gilroy R."/>
            <person name="Ravi A."/>
            <person name="Getino M."/>
            <person name="Pursley I."/>
            <person name="Horton D.L."/>
            <person name="Alikhan N.-F."/>
            <person name="Baker D."/>
            <person name="Gharbi K."/>
            <person name="Hall N."/>
            <person name="Watson M."/>
            <person name="Adriaenssens E.M."/>
            <person name="Foster-Nyarko E."/>
            <person name="Jarju S."/>
            <person name="Secka A."/>
            <person name="Antonio M."/>
            <person name="Oren A."/>
            <person name="Chaudhuri R."/>
            <person name="La Ragione R.M."/>
            <person name="Hildebrand F."/>
            <person name="Pallen M.J."/>
        </authorList>
    </citation>
    <scope>NUCLEOTIDE SEQUENCE [LARGE SCALE GENOMIC DNA]</scope>
    <source>
        <strain evidence="5 6">Sa5BUN4</strain>
    </source>
</reference>
<keyword evidence="2" id="KW-0328">Glycosyltransferase</keyword>
<gene>
    <name evidence="5" type="ORF">H9654_16530</name>
</gene>
<evidence type="ECO:0000313" key="6">
    <source>
        <dbReference type="Proteomes" id="UP000636938"/>
    </source>
</evidence>
<evidence type="ECO:0000256" key="1">
    <source>
        <dbReference type="ARBA" id="ARBA00006739"/>
    </source>
</evidence>
<accession>A0A8X8FWS7</accession>
<feature type="domain" description="Glycosyltransferase 2-like" evidence="4">
    <location>
        <begin position="16"/>
        <end position="133"/>
    </location>
</feature>
<dbReference type="InterPro" id="IPR001173">
    <property type="entry name" value="Glyco_trans_2-like"/>
</dbReference>
<sequence>MRSSAPGSTSAPRVGVVLCAFNGERHLATQLDSILGQTRSVDEIVLADDASTDATAAILAAFAQRARRQGVSVLLLENQRTLGCVQNFAAALQRATADIILLCDQDDRWHPTRVQDCLGPFAADHSLLLLHADARLVDATGTVMSASLFDTLRIHPAEISLERSALPVDALLLRNVVTGATCALRRELLALAMPMPSAWLHDEWLALIAALHGGLDVQRAASIDYRQHAGNHIGARRETLLQRIRRLDLLSREGRARMQQRFAVLDQTLQRQGVCLAPPRWTGLQAICWRMAASRLLLYRQAEVEWRWVLHDLTRLIGRVVAASWAGAGWRGPCAALHAAALVALRRRLPA</sequence>
<evidence type="ECO:0000256" key="3">
    <source>
        <dbReference type="ARBA" id="ARBA00022679"/>
    </source>
</evidence>
<organism evidence="5 6">
    <name type="scientific">Stenotrophomonas lacuserhaii</name>
    <dbReference type="NCBI Taxonomy" id="2760084"/>
    <lineage>
        <taxon>Bacteria</taxon>
        <taxon>Pseudomonadati</taxon>
        <taxon>Pseudomonadota</taxon>
        <taxon>Gammaproteobacteria</taxon>
        <taxon>Lysobacterales</taxon>
        <taxon>Lysobacteraceae</taxon>
        <taxon>Stenotrophomonas</taxon>
    </lineage>
</organism>
<protein>
    <submittedName>
        <fullName evidence="5">Glycosyltransferase</fullName>
    </submittedName>
</protein>